<proteinExistence type="predicted"/>
<dbReference type="AlphaFoldDB" id="A0A7J7ZRS0"/>
<accession>A0A7J7ZRS0</accession>
<name>A0A7J7ZRS0_RHIFE</name>
<dbReference type="Proteomes" id="UP000585614">
    <property type="component" value="Unassembled WGS sequence"/>
</dbReference>
<comment type="caution">
    <text evidence="2">The sequence shown here is derived from an EMBL/GenBank/DDBJ whole genome shotgun (WGS) entry which is preliminary data.</text>
</comment>
<dbReference type="EMBL" id="JACAGC010000003">
    <property type="protein sequence ID" value="KAF6376400.1"/>
    <property type="molecule type" value="Genomic_DNA"/>
</dbReference>
<gene>
    <name evidence="2" type="ORF">mRhiFer1_009592</name>
</gene>
<organism evidence="2 3">
    <name type="scientific">Rhinolophus ferrumequinum</name>
    <name type="common">Greater horseshoe bat</name>
    <dbReference type="NCBI Taxonomy" id="59479"/>
    <lineage>
        <taxon>Eukaryota</taxon>
        <taxon>Metazoa</taxon>
        <taxon>Chordata</taxon>
        <taxon>Craniata</taxon>
        <taxon>Vertebrata</taxon>
        <taxon>Euteleostomi</taxon>
        <taxon>Mammalia</taxon>
        <taxon>Eutheria</taxon>
        <taxon>Laurasiatheria</taxon>
        <taxon>Chiroptera</taxon>
        <taxon>Yinpterochiroptera</taxon>
        <taxon>Rhinolophoidea</taxon>
        <taxon>Rhinolophidae</taxon>
        <taxon>Rhinolophinae</taxon>
        <taxon>Rhinolophus</taxon>
    </lineage>
</organism>
<feature type="compositionally biased region" description="Basic residues" evidence="1">
    <location>
        <begin position="71"/>
        <end position="94"/>
    </location>
</feature>
<evidence type="ECO:0000313" key="2">
    <source>
        <dbReference type="EMBL" id="KAF6376400.1"/>
    </source>
</evidence>
<sequence>MENREENGEQRRRPAGGAQEQFQGHRPPAFLPHRTASQRRGGLSEVLPAVLLPGHPLRGRLARPPHNPSTRGRRRGRGQRRGSPRSPRSRRPHPRPATEHHPRLSSVEAGASPHLRSPTNAGFGAKPGAKSVCGEQLVLGDPQPMENGRRQPKKRGQSSVSAHPNCPQPPLSCWRQRKSFHGTLRVIREAVDQPLPIPVPSSPCTYQRHCEQIFLPS</sequence>
<feature type="compositionally biased region" description="Basic and acidic residues" evidence="1">
    <location>
        <begin position="1"/>
        <end position="12"/>
    </location>
</feature>
<feature type="region of interest" description="Disordered" evidence="1">
    <location>
        <begin position="1"/>
        <end position="173"/>
    </location>
</feature>
<reference evidence="2 3" key="1">
    <citation type="journal article" date="2020" name="Nature">
        <title>Six reference-quality genomes reveal evolution of bat adaptations.</title>
        <authorList>
            <person name="Jebb D."/>
            <person name="Huang Z."/>
            <person name="Pippel M."/>
            <person name="Hughes G.M."/>
            <person name="Lavrichenko K."/>
            <person name="Devanna P."/>
            <person name="Winkler S."/>
            <person name="Jermiin L.S."/>
            <person name="Skirmuntt E.C."/>
            <person name="Katzourakis A."/>
            <person name="Burkitt-Gray L."/>
            <person name="Ray D.A."/>
            <person name="Sullivan K.A.M."/>
            <person name="Roscito J.G."/>
            <person name="Kirilenko B.M."/>
            <person name="Davalos L.M."/>
            <person name="Corthals A.P."/>
            <person name="Power M.L."/>
            <person name="Jones G."/>
            <person name="Ransome R.D."/>
            <person name="Dechmann D.K.N."/>
            <person name="Locatelli A.G."/>
            <person name="Puechmaille S.J."/>
            <person name="Fedrigo O."/>
            <person name="Jarvis E.D."/>
            <person name="Hiller M."/>
            <person name="Vernes S.C."/>
            <person name="Myers E.W."/>
            <person name="Teeling E.C."/>
        </authorList>
    </citation>
    <scope>NUCLEOTIDE SEQUENCE [LARGE SCALE GENOMIC DNA]</scope>
    <source>
        <strain evidence="2">MRhiFer1</strain>
        <tissue evidence="2">Lung</tissue>
    </source>
</reference>
<evidence type="ECO:0000256" key="1">
    <source>
        <dbReference type="SAM" id="MobiDB-lite"/>
    </source>
</evidence>
<protein>
    <submittedName>
        <fullName evidence="2">Uncharacterized protein</fullName>
    </submittedName>
</protein>
<evidence type="ECO:0000313" key="3">
    <source>
        <dbReference type="Proteomes" id="UP000585614"/>
    </source>
</evidence>